<evidence type="ECO:0000313" key="1">
    <source>
        <dbReference type="EMBL" id="STV04777.1"/>
    </source>
</evidence>
<protein>
    <submittedName>
        <fullName evidence="1">Uncharacterized protein</fullName>
    </submittedName>
</protein>
<proteinExistence type="predicted"/>
<dbReference type="AlphaFoldDB" id="A0A378ABP5"/>
<sequence>MDKFSSKIARISGMTNKEIIDLHLAMQEEIKKQYKLRANPKNLQNAISLCEKCVAISGIVIEAMKKNHRAECDEYARLIGRLSPNSKFYYPNHAAARQLCIILKKQGNTNQIAYIEDKMAREGWGSGKSVDLLDL</sequence>
<organism evidence="1 2">
    <name type="scientific">Klebsiella pneumoniae subsp. ozaenae</name>
    <dbReference type="NCBI Taxonomy" id="574"/>
    <lineage>
        <taxon>Bacteria</taxon>
        <taxon>Pseudomonadati</taxon>
        <taxon>Pseudomonadota</taxon>
        <taxon>Gammaproteobacteria</taxon>
        <taxon>Enterobacterales</taxon>
        <taxon>Enterobacteriaceae</taxon>
        <taxon>Klebsiella/Raoultella group</taxon>
        <taxon>Klebsiella</taxon>
        <taxon>Klebsiella pneumoniae complex</taxon>
    </lineage>
</organism>
<name>A0A378ABP5_KLEPO</name>
<reference evidence="1 2" key="1">
    <citation type="submission" date="2018-06" db="EMBL/GenBank/DDBJ databases">
        <authorList>
            <consortium name="Pathogen Informatics"/>
            <person name="Doyle S."/>
        </authorList>
    </citation>
    <scope>NUCLEOTIDE SEQUENCE [LARGE SCALE GENOMIC DNA]</scope>
    <source>
        <strain evidence="1 2">NCTC10313</strain>
    </source>
</reference>
<evidence type="ECO:0000313" key="2">
    <source>
        <dbReference type="Proteomes" id="UP000254487"/>
    </source>
</evidence>
<dbReference type="Proteomes" id="UP000254487">
    <property type="component" value="Unassembled WGS sequence"/>
</dbReference>
<dbReference type="EMBL" id="UGLW01000003">
    <property type="protein sequence ID" value="STV04777.1"/>
    <property type="molecule type" value="Genomic_DNA"/>
</dbReference>
<gene>
    <name evidence="1" type="ORF">NCTC10313_05385</name>
</gene>
<accession>A0A378ABP5</accession>